<gene>
    <name evidence="2" type="ORF">SAMN02910344_02174</name>
</gene>
<dbReference type="Proteomes" id="UP000243745">
    <property type="component" value="Unassembled WGS sequence"/>
</dbReference>
<keyword evidence="3" id="KW-1185">Reference proteome</keyword>
<dbReference type="AlphaFoldDB" id="A0A662ZJY7"/>
<accession>A0A662ZJY7</accession>
<sequence length="472" mass="53760">MKKTLLAVLTASLLSANSFGNNGEIGNLIDEARNQNLSEEELATITELKNESKRIKAQTKEEMTSLTETKASEQSMLIQTKKTIYELRETMDPQTYENLLTSLTEQEKNIAGNSVEASDQDLSRYPIYIFASQSMGDAALKSLYAGVAGEKNVFIIFRGILPGENLASFSKRQHMLYKPEKDDENETRTFFPPNIQINPVLFRHFNVTDVPQMVIADPEHLNGNSTCMSYANGADISDVCYLSRISGISNHVYLQEEAKKSHFGNLGKLGDVLQISEPDMAEEMKRRAMAYDWKKAAERAKDNFFRDRKPVYLPTAIYRRTRYVDPSITVQEDVKDAYGKILLPRGMMINPLKHTLMTGKYVIFNATDKAEIQRVTDYVSAHPDDDFTFMIDDIYHDDSENGWNEYEKLVKAFKQRVYLMPDNLPHELGVMVTPTVVYADNEKQVLILEELGKIGQKTPNKSIAVEKRYQYE</sequence>
<keyword evidence="2" id="KW-0030">Aminoacyl-tRNA synthetase</keyword>
<organism evidence="2 3">
    <name type="scientific">Ruminobacter amylophilus</name>
    <dbReference type="NCBI Taxonomy" id="867"/>
    <lineage>
        <taxon>Bacteria</taxon>
        <taxon>Pseudomonadati</taxon>
        <taxon>Pseudomonadota</taxon>
        <taxon>Gammaproteobacteria</taxon>
        <taxon>Aeromonadales</taxon>
        <taxon>Succinivibrionaceae</taxon>
        <taxon>Ruminobacter</taxon>
    </lineage>
</organism>
<reference evidence="2 3" key="1">
    <citation type="submission" date="2016-10" db="EMBL/GenBank/DDBJ databases">
        <authorList>
            <person name="Varghese N."/>
            <person name="Submissions S."/>
        </authorList>
    </citation>
    <scope>NUCLEOTIDE SEQUENCE [LARGE SCALE GENOMIC DNA]</scope>
    <source>
        <strain evidence="2 3">DSM 1361</strain>
    </source>
</reference>
<keyword evidence="1" id="KW-0732">Signal</keyword>
<feature type="signal peptide" evidence="1">
    <location>
        <begin position="1"/>
        <end position="20"/>
    </location>
</feature>
<dbReference type="OrthoDB" id="6625590at2"/>
<proteinExistence type="predicted"/>
<evidence type="ECO:0000256" key="1">
    <source>
        <dbReference type="SAM" id="SignalP"/>
    </source>
</evidence>
<dbReference type="InterPro" id="IPR019106">
    <property type="entry name" value="T4SS_TrbC"/>
</dbReference>
<dbReference type="EMBL" id="FOXF01000065">
    <property type="protein sequence ID" value="SFP73260.1"/>
    <property type="molecule type" value="Genomic_DNA"/>
</dbReference>
<protein>
    <submittedName>
        <fullName evidence="2">Glycyl-tRNA synthetase beta chain</fullName>
    </submittedName>
</protein>
<dbReference type="GO" id="GO:0004812">
    <property type="term" value="F:aminoacyl-tRNA ligase activity"/>
    <property type="evidence" value="ECO:0007669"/>
    <property type="project" value="UniProtKB-KW"/>
</dbReference>
<evidence type="ECO:0000313" key="3">
    <source>
        <dbReference type="Proteomes" id="UP000243745"/>
    </source>
</evidence>
<keyword evidence="2" id="KW-0436">Ligase</keyword>
<dbReference type="RefSeq" id="WP_093143663.1">
    <property type="nucleotide sequence ID" value="NZ_FOXF01000065.1"/>
</dbReference>
<name>A0A662ZJY7_9GAMM</name>
<dbReference type="Pfam" id="PF09673">
    <property type="entry name" value="TrbC_Ftype"/>
    <property type="match status" value="1"/>
</dbReference>
<feature type="chain" id="PRO_5025041439" evidence="1">
    <location>
        <begin position="21"/>
        <end position="472"/>
    </location>
</feature>
<evidence type="ECO:0000313" key="2">
    <source>
        <dbReference type="EMBL" id="SFP73260.1"/>
    </source>
</evidence>